<proteinExistence type="predicted"/>
<dbReference type="STRING" id="1423731.FC81_GL000456"/>
<organism evidence="1 2">
    <name type="scientific">Liquorilactobacillus capillatus DSM 19910</name>
    <dbReference type="NCBI Taxonomy" id="1423731"/>
    <lineage>
        <taxon>Bacteria</taxon>
        <taxon>Bacillati</taxon>
        <taxon>Bacillota</taxon>
        <taxon>Bacilli</taxon>
        <taxon>Lactobacillales</taxon>
        <taxon>Lactobacillaceae</taxon>
        <taxon>Liquorilactobacillus</taxon>
    </lineage>
</organism>
<dbReference type="InterPro" id="IPR036866">
    <property type="entry name" value="RibonucZ/Hydroxyglut_hydro"/>
</dbReference>
<gene>
    <name evidence="1" type="ORF">FC81_GL000456</name>
</gene>
<dbReference type="EMBL" id="AZEF01000061">
    <property type="protein sequence ID" value="KRL00079.1"/>
    <property type="molecule type" value="Genomic_DNA"/>
</dbReference>
<reference evidence="1 2" key="1">
    <citation type="journal article" date="2015" name="Genome Announc.">
        <title>Expanding the biotechnology potential of lactobacilli through comparative genomics of 213 strains and associated genera.</title>
        <authorList>
            <person name="Sun Z."/>
            <person name="Harris H.M."/>
            <person name="McCann A."/>
            <person name="Guo C."/>
            <person name="Argimon S."/>
            <person name="Zhang W."/>
            <person name="Yang X."/>
            <person name="Jeffery I.B."/>
            <person name="Cooney J.C."/>
            <person name="Kagawa T.F."/>
            <person name="Liu W."/>
            <person name="Song Y."/>
            <person name="Salvetti E."/>
            <person name="Wrobel A."/>
            <person name="Rasinkangas P."/>
            <person name="Parkhill J."/>
            <person name="Rea M.C."/>
            <person name="O'Sullivan O."/>
            <person name="Ritari J."/>
            <person name="Douillard F.P."/>
            <person name="Paul Ross R."/>
            <person name="Yang R."/>
            <person name="Briner A.E."/>
            <person name="Felis G.E."/>
            <person name="de Vos W.M."/>
            <person name="Barrangou R."/>
            <person name="Klaenhammer T.R."/>
            <person name="Caufield P.W."/>
            <person name="Cui Y."/>
            <person name="Zhang H."/>
            <person name="O'Toole P.W."/>
        </authorList>
    </citation>
    <scope>NUCLEOTIDE SEQUENCE [LARGE SCALE GENOMIC DNA]</scope>
    <source>
        <strain evidence="1 2">DSM 19910</strain>
    </source>
</reference>
<dbReference type="Gene3D" id="3.40.50.10710">
    <property type="entry name" value="Metallo-hydrolase/oxidoreductase"/>
    <property type="match status" value="1"/>
</dbReference>
<accession>A0A0R1LWS5</accession>
<dbReference type="Proteomes" id="UP000051621">
    <property type="component" value="Unassembled WGS sequence"/>
</dbReference>
<dbReference type="InterPro" id="IPR042173">
    <property type="entry name" value="RNase_J_2"/>
</dbReference>
<evidence type="ECO:0000313" key="1">
    <source>
        <dbReference type="EMBL" id="KRL00079.1"/>
    </source>
</evidence>
<evidence type="ECO:0000313" key="2">
    <source>
        <dbReference type="Proteomes" id="UP000051621"/>
    </source>
</evidence>
<sequence>MNNTHEINNLFFIADDLIAQDDTTRIICDPAPATSVKLLSPNNKNRHFIFEVVILTHLSETNLHLLYNLPKNLTCYLSQELFLLLQKMQRFNLIPALPTMGKIIPYDYPQQLGSFSITAYKNNDSLFGSLALILRHKQTAVGYVAAFELYGGHKKRTKNWLKQMSRSKLTAFITSHTMLENNYSAQLPTSENGIQKYFAKQLQKAAEQPVKVLLSPWNPEQLHRFNETCADLNKKLVLPLTLAQFLHSFFPEDIIYYSSNVQQATKPLVTEQLIYLSLEKIQKEPATIVLYDSSMPFFIDPSIQKNSTGYNYFKPTIAPLAPEDITMLKQRLNITTILLTN</sequence>
<comment type="caution">
    <text evidence="1">The sequence shown here is derived from an EMBL/GenBank/DDBJ whole genome shotgun (WGS) entry which is preliminary data.</text>
</comment>
<keyword evidence="2" id="KW-1185">Reference proteome</keyword>
<dbReference type="Gene3D" id="3.60.15.10">
    <property type="entry name" value="Ribonuclease Z/Hydroxyacylglutathione hydrolase-like"/>
    <property type="match status" value="1"/>
</dbReference>
<protein>
    <submittedName>
        <fullName evidence="1">Uncharacterized protein</fullName>
    </submittedName>
</protein>
<dbReference type="RefSeq" id="WP_057746599.1">
    <property type="nucleotide sequence ID" value="NZ_AZEF01000061.1"/>
</dbReference>
<dbReference type="OrthoDB" id="2274407at2"/>
<dbReference type="PATRIC" id="fig|1423731.3.peg.470"/>
<dbReference type="AlphaFoldDB" id="A0A0R1LWS5"/>
<name>A0A0R1LWS5_9LACO</name>